<protein>
    <submittedName>
        <fullName evidence="2">Glycosyl transferase</fullName>
    </submittedName>
</protein>
<evidence type="ECO:0000259" key="1">
    <source>
        <dbReference type="Pfam" id="PF00535"/>
    </source>
</evidence>
<name>A0A2M7QB33_9BACT</name>
<organism evidence="2 3">
    <name type="scientific">Candidatus Uhrbacteria bacterium CG_4_10_14_0_8_um_filter_58_22</name>
    <dbReference type="NCBI Taxonomy" id="1975029"/>
    <lineage>
        <taxon>Bacteria</taxon>
        <taxon>Candidatus Uhriibacteriota</taxon>
    </lineage>
</organism>
<evidence type="ECO:0000313" key="2">
    <source>
        <dbReference type="EMBL" id="PIY63344.1"/>
    </source>
</evidence>
<feature type="domain" description="Glycosyltransferase 2-like" evidence="1">
    <location>
        <begin position="4"/>
        <end position="170"/>
    </location>
</feature>
<dbReference type="Pfam" id="PF00535">
    <property type="entry name" value="Glycos_transf_2"/>
    <property type="match status" value="1"/>
</dbReference>
<dbReference type="PANTHER" id="PTHR10859:SF91">
    <property type="entry name" value="DOLICHYL-PHOSPHATE BETA-GLUCOSYLTRANSFERASE"/>
    <property type="match status" value="1"/>
</dbReference>
<dbReference type="InterPro" id="IPR029044">
    <property type="entry name" value="Nucleotide-diphossugar_trans"/>
</dbReference>
<dbReference type="Proteomes" id="UP000230973">
    <property type="component" value="Unassembled WGS sequence"/>
</dbReference>
<reference evidence="3" key="1">
    <citation type="submission" date="2017-09" db="EMBL/GenBank/DDBJ databases">
        <title>Depth-based differentiation of microbial function through sediment-hosted aquifers and enrichment of novel symbionts in the deep terrestrial subsurface.</title>
        <authorList>
            <person name="Probst A.J."/>
            <person name="Ladd B."/>
            <person name="Jarett J.K."/>
            <person name="Geller-Mcgrath D.E."/>
            <person name="Sieber C.M.K."/>
            <person name="Emerson J.B."/>
            <person name="Anantharaman K."/>
            <person name="Thomas B.C."/>
            <person name="Malmstrom R."/>
            <person name="Stieglmeier M."/>
            <person name="Klingl A."/>
            <person name="Woyke T."/>
            <person name="Ryan C.M."/>
            <person name="Banfield J.F."/>
        </authorList>
    </citation>
    <scope>NUCLEOTIDE SEQUENCE [LARGE SCALE GENOMIC DNA]</scope>
</reference>
<evidence type="ECO:0000313" key="3">
    <source>
        <dbReference type="Proteomes" id="UP000230973"/>
    </source>
</evidence>
<comment type="caution">
    <text evidence="2">The sequence shown here is derived from an EMBL/GenBank/DDBJ whole genome shotgun (WGS) entry which is preliminary data.</text>
</comment>
<keyword evidence="2" id="KW-0808">Transferase</keyword>
<sequence length="237" mass="25727">MRITIALPVLNEESVLHDSVGRVLEAVRNLLSSDTVAVVVADNGSDDRTGEIGRQLAAAEPEVHYLRLEERGKGLAVFAAWSHAPADVYVFTDVDLAADLSALPDLVNAIRGGAGLSVGSRFHPASTVERSAGRQFYSHGYRSLLKAAFGTAVSDVPCGLKAISASVMAEIVPQVRDLGWFFDTELVVRSERAGFEVHEIPVRWCETPVPGRVSKVNAPKLAAEYLRQVLRLKRELK</sequence>
<dbReference type="AlphaFoldDB" id="A0A2M7QB33"/>
<dbReference type="PANTHER" id="PTHR10859">
    <property type="entry name" value="GLYCOSYL TRANSFERASE"/>
    <property type="match status" value="1"/>
</dbReference>
<proteinExistence type="predicted"/>
<dbReference type="InterPro" id="IPR001173">
    <property type="entry name" value="Glyco_trans_2-like"/>
</dbReference>
<gene>
    <name evidence="2" type="ORF">COY93_00425</name>
</gene>
<dbReference type="GO" id="GO:0016740">
    <property type="term" value="F:transferase activity"/>
    <property type="evidence" value="ECO:0007669"/>
    <property type="project" value="UniProtKB-KW"/>
</dbReference>
<accession>A0A2M7QB33</accession>
<dbReference type="SUPFAM" id="SSF53448">
    <property type="entry name" value="Nucleotide-diphospho-sugar transferases"/>
    <property type="match status" value="1"/>
</dbReference>
<dbReference type="Gene3D" id="3.90.550.10">
    <property type="entry name" value="Spore Coat Polysaccharide Biosynthesis Protein SpsA, Chain A"/>
    <property type="match status" value="1"/>
</dbReference>
<dbReference type="GO" id="GO:0006487">
    <property type="term" value="P:protein N-linked glycosylation"/>
    <property type="evidence" value="ECO:0007669"/>
    <property type="project" value="TreeGrafter"/>
</dbReference>
<dbReference type="EMBL" id="PFLC01000008">
    <property type="protein sequence ID" value="PIY63344.1"/>
    <property type="molecule type" value="Genomic_DNA"/>
</dbReference>